<dbReference type="InterPro" id="IPR009000">
    <property type="entry name" value="Transl_B-barrel_sf"/>
</dbReference>
<gene>
    <name evidence="5 8" type="primary">rimM</name>
    <name evidence="8" type="ORF">IB286_14330</name>
</gene>
<keyword evidence="3 5" id="KW-0698">rRNA processing</keyword>
<accession>A0A927C2M5</accession>
<comment type="caution">
    <text evidence="8">The sequence shown here is derived from an EMBL/GenBank/DDBJ whole genome shotgun (WGS) entry which is preliminary data.</text>
</comment>
<feature type="domain" description="RimM N-terminal" evidence="6">
    <location>
        <begin position="14"/>
        <end position="99"/>
    </location>
</feature>
<feature type="domain" description="Ribosome maturation factor RimM PRC barrel" evidence="7">
    <location>
        <begin position="111"/>
        <end position="184"/>
    </location>
</feature>
<dbReference type="InterPro" id="IPR036976">
    <property type="entry name" value="RimM_N_sf"/>
</dbReference>
<evidence type="ECO:0000256" key="4">
    <source>
        <dbReference type="ARBA" id="ARBA00023186"/>
    </source>
</evidence>
<dbReference type="SUPFAM" id="SSF50346">
    <property type="entry name" value="PRC-barrel domain"/>
    <property type="match status" value="1"/>
</dbReference>
<dbReference type="GO" id="GO:0042274">
    <property type="term" value="P:ribosomal small subunit biogenesis"/>
    <property type="evidence" value="ECO:0007669"/>
    <property type="project" value="UniProtKB-UniRule"/>
</dbReference>
<evidence type="ECO:0000256" key="1">
    <source>
        <dbReference type="ARBA" id="ARBA00022490"/>
    </source>
</evidence>
<dbReference type="HAMAP" id="MF_00014">
    <property type="entry name" value="Ribosome_mat_RimM"/>
    <property type="match status" value="1"/>
</dbReference>
<dbReference type="Pfam" id="PF01782">
    <property type="entry name" value="RimM"/>
    <property type="match status" value="1"/>
</dbReference>
<comment type="subcellular location">
    <subcellularLocation>
        <location evidence="5">Cytoplasm</location>
    </subcellularLocation>
</comment>
<keyword evidence="2 5" id="KW-0690">Ribosome biogenesis</keyword>
<dbReference type="EMBL" id="JACXLD010000014">
    <property type="protein sequence ID" value="MBD2860175.1"/>
    <property type="molecule type" value="Genomic_DNA"/>
</dbReference>
<evidence type="ECO:0000313" key="8">
    <source>
        <dbReference type="EMBL" id="MBD2860175.1"/>
    </source>
</evidence>
<dbReference type="NCBIfam" id="TIGR02273">
    <property type="entry name" value="16S_RimM"/>
    <property type="match status" value="1"/>
</dbReference>
<keyword evidence="4 5" id="KW-0143">Chaperone</keyword>
<dbReference type="InterPro" id="IPR011961">
    <property type="entry name" value="RimM"/>
</dbReference>
<dbReference type="GO" id="GO:0005737">
    <property type="term" value="C:cytoplasm"/>
    <property type="evidence" value="ECO:0007669"/>
    <property type="project" value="UniProtKB-SubCell"/>
</dbReference>
<protein>
    <recommendedName>
        <fullName evidence="5">Ribosome maturation factor RimM</fullName>
    </recommendedName>
</protein>
<dbReference type="InterPro" id="IPR002676">
    <property type="entry name" value="RimM_N"/>
</dbReference>
<evidence type="ECO:0000313" key="9">
    <source>
        <dbReference type="Proteomes" id="UP000610558"/>
    </source>
</evidence>
<evidence type="ECO:0000259" key="6">
    <source>
        <dbReference type="Pfam" id="PF01782"/>
    </source>
</evidence>
<dbReference type="InterPro" id="IPR011033">
    <property type="entry name" value="PRC_barrel-like_sf"/>
</dbReference>
<comment type="function">
    <text evidence="5">An accessory protein needed during the final step in the assembly of 30S ribosomal subunit, possibly for assembly of the head region. Essential for efficient processing of 16S rRNA. May be needed both before and after RbfA during the maturation of 16S rRNA. It has affinity for free ribosomal 30S subunits but not for 70S ribosomes.</text>
</comment>
<reference evidence="8" key="1">
    <citation type="submission" date="2020-09" db="EMBL/GenBank/DDBJ databases">
        <authorList>
            <person name="Yoon J.-W."/>
        </authorList>
    </citation>
    <scope>NUCLEOTIDE SEQUENCE</scope>
    <source>
        <strain evidence="8">KMU-158</strain>
    </source>
</reference>
<dbReference type="GO" id="GO:0043022">
    <property type="term" value="F:ribosome binding"/>
    <property type="evidence" value="ECO:0007669"/>
    <property type="project" value="InterPro"/>
</dbReference>
<dbReference type="GO" id="GO:0006364">
    <property type="term" value="P:rRNA processing"/>
    <property type="evidence" value="ECO:0007669"/>
    <property type="project" value="UniProtKB-UniRule"/>
</dbReference>
<dbReference type="Gene3D" id="2.40.30.60">
    <property type="entry name" value="RimM"/>
    <property type="match status" value="1"/>
</dbReference>
<evidence type="ECO:0000259" key="7">
    <source>
        <dbReference type="Pfam" id="PF24986"/>
    </source>
</evidence>
<evidence type="ECO:0000256" key="3">
    <source>
        <dbReference type="ARBA" id="ARBA00022552"/>
    </source>
</evidence>
<dbReference type="PANTHER" id="PTHR33692:SF1">
    <property type="entry name" value="RIBOSOME MATURATION FACTOR RIMM"/>
    <property type="match status" value="1"/>
</dbReference>
<dbReference type="SUPFAM" id="SSF50447">
    <property type="entry name" value="Translation proteins"/>
    <property type="match status" value="1"/>
</dbReference>
<sequence length="187" mass="20643">MAVNAVSAPQKRVVIAKITTVYGVKGWVKVHSFTEPMSNFLNYSGAEAALQFGKGNAWKPIVLDEVRLHGKGIVAHIAGVDDREIARTYCGLDLSIDQDELPALDGDEYYWHQLQGLEVYSVFGGAEQLLGKVDHLIETGANDVLVVKPSKGSIDQRERLLPYVPETFVLSIDEAAGRMEVDWDPEF</sequence>
<comment type="subunit">
    <text evidence="5">Binds ribosomal protein uS19.</text>
</comment>
<dbReference type="Proteomes" id="UP000610558">
    <property type="component" value="Unassembled WGS sequence"/>
</dbReference>
<dbReference type="PANTHER" id="PTHR33692">
    <property type="entry name" value="RIBOSOME MATURATION FACTOR RIMM"/>
    <property type="match status" value="1"/>
</dbReference>
<organism evidence="8 9">
    <name type="scientific">Spongiibacter pelagi</name>
    <dbReference type="NCBI Taxonomy" id="2760804"/>
    <lineage>
        <taxon>Bacteria</taxon>
        <taxon>Pseudomonadati</taxon>
        <taxon>Pseudomonadota</taxon>
        <taxon>Gammaproteobacteria</taxon>
        <taxon>Cellvibrionales</taxon>
        <taxon>Spongiibacteraceae</taxon>
        <taxon>Spongiibacter</taxon>
    </lineage>
</organism>
<name>A0A927C2M5_9GAMM</name>
<dbReference type="GO" id="GO:0005840">
    <property type="term" value="C:ribosome"/>
    <property type="evidence" value="ECO:0007669"/>
    <property type="project" value="InterPro"/>
</dbReference>
<comment type="similarity">
    <text evidence="5">Belongs to the RimM family.</text>
</comment>
<dbReference type="Gene3D" id="2.30.30.240">
    <property type="entry name" value="PRC-barrel domain"/>
    <property type="match status" value="1"/>
</dbReference>
<evidence type="ECO:0000256" key="5">
    <source>
        <dbReference type="HAMAP-Rule" id="MF_00014"/>
    </source>
</evidence>
<dbReference type="InterPro" id="IPR056792">
    <property type="entry name" value="PRC_RimM"/>
</dbReference>
<proteinExistence type="inferred from homology"/>
<keyword evidence="1 5" id="KW-0963">Cytoplasm</keyword>
<comment type="domain">
    <text evidence="5">The PRC barrel domain binds ribosomal protein uS19.</text>
</comment>
<evidence type="ECO:0000256" key="2">
    <source>
        <dbReference type="ARBA" id="ARBA00022517"/>
    </source>
</evidence>
<dbReference type="Pfam" id="PF24986">
    <property type="entry name" value="PRC_RimM"/>
    <property type="match status" value="1"/>
</dbReference>
<keyword evidence="9" id="KW-1185">Reference proteome</keyword>
<dbReference type="AlphaFoldDB" id="A0A927C2M5"/>